<evidence type="ECO:0000256" key="1">
    <source>
        <dbReference type="SAM" id="Phobius"/>
    </source>
</evidence>
<proteinExistence type="predicted"/>
<evidence type="ECO:0000313" key="2">
    <source>
        <dbReference type="EMBL" id="MDQ0257905.1"/>
    </source>
</evidence>
<dbReference type="Proteomes" id="UP001230005">
    <property type="component" value="Unassembled WGS sequence"/>
</dbReference>
<comment type="caution">
    <text evidence="2">The sequence shown here is derived from an EMBL/GenBank/DDBJ whole genome shotgun (WGS) entry which is preliminary data.</text>
</comment>
<keyword evidence="1" id="KW-0472">Membrane</keyword>
<name>A0ABU0A6E8_9BACI</name>
<keyword evidence="3" id="KW-1185">Reference proteome</keyword>
<organism evidence="2 3">
    <name type="scientific">Evansella vedderi</name>
    <dbReference type="NCBI Taxonomy" id="38282"/>
    <lineage>
        <taxon>Bacteria</taxon>
        <taxon>Bacillati</taxon>
        <taxon>Bacillota</taxon>
        <taxon>Bacilli</taxon>
        <taxon>Bacillales</taxon>
        <taxon>Bacillaceae</taxon>
        <taxon>Evansella</taxon>
    </lineage>
</organism>
<dbReference type="EMBL" id="JAUSUG010000037">
    <property type="protein sequence ID" value="MDQ0257905.1"/>
    <property type="molecule type" value="Genomic_DNA"/>
</dbReference>
<evidence type="ECO:0000313" key="3">
    <source>
        <dbReference type="Proteomes" id="UP001230005"/>
    </source>
</evidence>
<keyword evidence="1" id="KW-0812">Transmembrane</keyword>
<dbReference type="RefSeq" id="WP_307332377.1">
    <property type="nucleotide sequence ID" value="NZ_JAUSUG010000037.1"/>
</dbReference>
<accession>A0ABU0A6E8</accession>
<protein>
    <submittedName>
        <fullName evidence="2">Uncharacterized protein</fullName>
    </submittedName>
</protein>
<reference evidence="2 3" key="1">
    <citation type="submission" date="2023-07" db="EMBL/GenBank/DDBJ databases">
        <title>Genomic Encyclopedia of Type Strains, Phase IV (KMG-IV): sequencing the most valuable type-strain genomes for metagenomic binning, comparative biology and taxonomic classification.</title>
        <authorList>
            <person name="Goeker M."/>
        </authorList>
    </citation>
    <scope>NUCLEOTIDE SEQUENCE [LARGE SCALE GENOMIC DNA]</scope>
    <source>
        <strain evidence="2 3">DSM 9768</strain>
    </source>
</reference>
<sequence>MLEVVAIWIILLLTYYLSKKELKKQKGVKFQYIFLAGITGALSLCLPFENPLSWYTDFLSNSFGNITKLVIGK</sequence>
<keyword evidence="1" id="KW-1133">Transmembrane helix</keyword>
<feature type="transmembrane region" description="Helical" evidence="1">
    <location>
        <begin position="29"/>
        <end position="48"/>
    </location>
</feature>
<gene>
    <name evidence="2" type="ORF">J2S74_005368</name>
</gene>